<evidence type="ECO:0000256" key="2">
    <source>
        <dbReference type="SAM" id="Phobius"/>
    </source>
</evidence>
<dbReference type="InterPro" id="IPR002347">
    <property type="entry name" value="SDR_fam"/>
</dbReference>
<dbReference type="Proteomes" id="UP000078113">
    <property type="component" value="Unassembled WGS sequence"/>
</dbReference>
<dbReference type="PANTHER" id="PTHR43157">
    <property type="entry name" value="PHOSPHATIDYLINOSITOL-GLYCAN BIOSYNTHESIS CLASS F PROTEIN-RELATED"/>
    <property type="match status" value="1"/>
</dbReference>
<dbReference type="InterPro" id="IPR036291">
    <property type="entry name" value="NAD(P)-bd_dom_sf"/>
</dbReference>
<keyword evidence="2" id="KW-1133">Transmembrane helix</keyword>
<dbReference type="PRINTS" id="PR00081">
    <property type="entry name" value="GDHRDH"/>
</dbReference>
<comment type="caution">
    <text evidence="3">The sequence shown here is derived from an EMBL/GenBank/DDBJ whole genome shotgun (WGS) entry which is preliminary data.</text>
</comment>
<sequence length="383" mass="41895">MATPAQSPTQQGTQKPSPLFWLSVLVFPIVDTLILLFGKLPFFFPNPVAPVGPHPDARDVRAMNVLITGANSGIGLAMTKDLFLRGATVTMACRSSTKAEKARQEILSQIQSESTKDADSRLLVASLDTSSFANIREFVKNYVTTLDGRKVDLVYLNAGIGGPSTTDNLLTEDGFEMTYQVNFLGHFLLLYLLRSHLTDEARIISTSSAAILLGSSFNDFTTSQVKGRLDPGFHFKAAPSSSRKGPDAYHDATVYGTTKTMQLVMSRAINLKAASNGSKRIGLAFHPGLVSTSFFDNSADMRSFTIAQFAGKIEGVFGARPENSAKQPVFLGLVKERGLGKREGWSKIWMRGVPFTSVVDTFDTEKFWQRWCADAEIPADWSI</sequence>
<name>A0A8X7N6S8_9BASI</name>
<evidence type="ECO:0008006" key="5">
    <source>
        <dbReference type="Google" id="ProtNLM"/>
    </source>
</evidence>
<dbReference type="PANTHER" id="PTHR43157:SF31">
    <property type="entry name" value="PHOSPHATIDYLINOSITOL-GLYCAN BIOSYNTHESIS CLASS F PROTEIN"/>
    <property type="match status" value="1"/>
</dbReference>
<reference evidence="3" key="2">
    <citation type="journal article" date="2019" name="IMA Fungus">
        <title>Genome sequencing and comparison of five Tilletia species to identify candidate genes for the detection of regulated species infecting wheat.</title>
        <authorList>
            <person name="Nguyen H.D.T."/>
            <person name="Sultana T."/>
            <person name="Kesanakurti P."/>
            <person name="Hambleton S."/>
        </authorList>
    </citation>
    <scope>NUCLEOTIDE SEQUENCE</scope>
    <source>
        <strain evidence="3">DAOMC 236422</strain>
    </source>
</reference>
<keyword evidence="2" id="KW-0812">Transmembrane</keyword>
<dbReference type="Gene3D" id="3.40.50.720">
    <property type="entry name" value="NAD(P)-binding Rossmann-like Domain"/>
    <property type="match status" value="1"/>
</dbReference>
<dbReference type="GO" id="GO:0016491">
    <property type="term" value="F:oxidoreductase activity"/>
    <property type="evidence" value="ECO:0007669"/>
    <property type="project" value="UniProtKB-KW"/>
</dbReference>
<evidence type="ECO:0000256" key="1">
    <source>
        <dbReference type="ARBA" id="ARBA00023002"/>
    </source>
</evidence>
<evidence type="ECO:0000313" key="4">
    <source>
        <dbReference type="Proteomes" id="UP000078113"/>
    </source>
</evidence>
<feature type="transmembrane region" description="Helical" evidence="2">
    <location>
        <begin position="20"/>
        <end position="38"/>
    </location>
</feature>
<keyword evidence="4" id="KW-1185">Reference proteome</keyword>
<keyword evidence="2" id="KW-0472">Membrane</keyword>
<organism evidence="3 4">
    <name type="scientific">Tilletia walkeri</name>
    <dbReference type="NCBI Taxonomy" id="117179"/>
    <lineage>
        <taxon>Eukaryota</taxon>
        <taxon>Fungi</taxon>
        <taxon>Dikarya</taxon>
        <taxon>Basidiomycota</taxon>
        <taxon>Ustilaginomycotina</taxon>
        <taxon>Exobasidiomycetes</taxon>
        <taxon>Tilletiales</taxon>
        <taxon>Tilletiaceae</taxon>
        <taxon>Tilletia</taxon>
    </lineage>
</organism>
<dbReference type="EMBL" id="LWDG02000264">
    <property type="protein sequence ID" value="KAE8267054.1"/>
    <property type="molecule type" value="Genomic_DNA"/>
</dbReference>
<dbReference type="AlphaFoldDB" id="A0A8X7N6S8"/>
<protein>
    <recommendedName>
        <fullName evidence="5">Protochlorophyllide reductase</fullName>
    </recommendedName>
</protein>
<dbReference type="SUPFAM" id="SSF51735">
    <property type="entry name" value="NAD(P)-binding Rossmann-fold domains"/>
    <property type="match status" value="1"/>
</dbReference>
<keyword evidence="1" id="KW-0560">Oxidoreductase</keyword>
<reference evidence="3" key="1">
    <citation type="submission" date="2016-04" db="EMBL/GenBank/DDBJ databases">
        <authorList>
            <person name="Nguyen H.D."/>
            <person name="Samba Siva P."/>
            <person name="Cullis J."/>
            <person name="Levesque C.A."/>
            <person name="Hambleton S."/>
        </authorList>
    </citation>
    <scope>NUCLEOTIDE SEQUENCE</scope>
    <source>
        <strain evidence="3">DAOMC 236422</strain>
    </source>
</reference>
<proteinExistence type="predicted"/>
<gene>
    <name evidence="3" type="ORF">A4X09_0g5296</name>
</gene>
<accession>A0A8X7N6S8</accession>
<dbReference type="Pfam" id="PF00106">
    <property type="entry name" value="adh_short"/>
    <property type="match status" value="1"/>
</dbReference>
<evidence type="ECO:0000313" key="3">
    <source>
        <dbReference type="EMBL" id="KAE8267054.1"/>
    </source>
</evidence>